<evidence type="ECO:0000256" key="5">
    <source>
        <dbReference type="ARBA" id="ARBA00023002"/>
    </source>
</evidence>
<dbReference type="Pfam" id="PF01328">
    <property type="entry name" value="Peroxidase_2"/>
    <property type="match status" value="1"/>
</dbReference>
<evidence type="ECO:0000256" key="4">
    <source>
        <dbReference type="ARBA" id="ARBA00022723"/>
    </source>
</evidence>
<comment type="similarity">
    <text evidence="7">Belongs to the chloroperoxidase family.</text>
</comment>
<keyword evidence="3" id="KW-0349">Heme</keyword>
<keyword evidence="5" id="KW-0560">Oxidoreductase</keyword>
<feature type="domain" description="Heme haloperoxidase family profile" evidence="8">
    <location>
        <begin position="34"/>
        <end position="270"/>
    </location>
</feature>
<reference evidence="9 10" key="1">
    <citation type="journal article" date="2012" name="PLoS Pathog.">
        <title>Diverse lifestyles and strategies of plant pathogenesis encoded in the genomes of eighteen Dothideomycetes fungi.</title>
        <authorList>
            <person name="Ohm R.A."/>
            <person name="Feau N."/>
            <person name="Henrissat B."/>
            <person name="Schoch C.L."/>
            <person name="Horwitz B.A."/>
            <person name="Barry K.W."/>
            <person name="Condon B.J."/>
            <person name="Copeland A.C."/>
            <person name="Dhillon B."/>
            <person name="Glaser F."/>
            <person name="Hesse C.N."/>
            <person name="Kosti I."/>
            <person name="LaButti K."/>
            <person name="Lindquist E.A."/>
            <person name="Lucas S."/>
            <person name="Salamov A.A."/>
            <person name="Bradshaw R.E."/>
            <person name="Ciuffetti L."/>
            <person name="Hamelin R.C."/>
            <person name="Kema G.H.J."/>
            <person name="Lawrence C."/>
            <person name="Scott J.A."/>
            <person name="Spatafora J.W."/>
            <person name="Turgeon B.G."/>
            <person name="de Wit P.J.G.M."/>
            <person name="Zhong S."/>
            <person name="Goodwin S.B."/>
            <person name="Grigoriev I.V."/>
        </authorList>
    </citation>
    <scope>NUCLEOTIDE SEQUENCE [LARGE SCALE GENOMIC DNA]</scope>
    <source>
        <strain evidence="9 10">UAMH 10762</strain>
    </source>
</reference>
<evidence type="ECO:0000313" key="10">
    <source>
        <dbReference type="Proteomes" id="UP000011761"/>
    </source>
</evidence>
<keyword evidence="2" id="KW-0575">Peroxidase</keyword>
<dbReference type="Proteomes" id="UP000011761">
    <property type="component" value="Unassembled WGS sequence"/>
</dbReference>
<proteinExistence type="inferred from homology"/>
<keyword evidence="6" id="KW-0408">Iron</keyword>
<dbReference type="SUPFAM" id="SSF47571">
    <property type="entry name" value="Cloroperoxidase"/>
    <property type="match status" value="1"/>
</dbReference>
<evidence type="ECO:0000256" key="6">
    <source>
        <dbReference type="ARBA" id="ARBA00023004"/>
    </source>
</evidence>
<dbReference type="PANTHER" id="PTHR33577:SF1">
    <property type="entry name" value="HEME HALOPEROXIDASE FAMILY PROFILE DOMAIN-CONTAINING PROTEIN"/>
    <property type="match status" value="1"/>
</dbReference>
<evidence type="ECO:0000259" key="8">
    <source>
        <dbReference type="PROSITE" id="PS51405"/>
    </source>
</evidence>
<keyword evidence="10" id="KW-1185">Reference proteome</keyword>
<dbReference type="InterPro" id="IPR036851">
    <property type="entry name" value="Chloroperoxidase-like_sf"/>
</dbReference>
<dbReference type="RefSeq" id="XP_007681986.1">
    <property type="nucleotide sequence ID" value="XM_007683796.1"/>
</dbReference>
<dbReference type="PROSITE" id="PS51405">
    <property type="entry name" value="HEME_HALOPEROXIDASE"/>
    <property type="match status" value="1"/>
</dbReference>
<dbReference type="GO" id="GO:0046872">
    <property type="term" value="F:metal ion binding"/>
    <property type="evidence" value="ECO:0007669"/>
    <property type="project" value="UniProtKB-KW"/>
</dbReference>
<dbReference type="PANTHER" id="PTHR33577">
    <property type="entry name" value="STERIGMATOCYSTIN BIOSYNTHESIS PEROXIDASE STCC-RELATED"/>
    <property type="match status" value="1"/>
</dbReference>
<keyword evidence="4" id="KW-0479">Metal-binding</keyword>
<organism evidence="9 10">
    <name type="scientific">Baudoinia panamericana (strain UAMH 10762)</name>
    <name type="common">Angels' share fungus</name>
    <name type="synonym">Baudoinia compniacensis (strain UAMH 10762)</name>
    <dbReference type="NCBI Taxonomy" id="717646"/>
    <lineage>
        <taxon>Eukaryota</taxon>
        <taxon>Fungi</taxon>
        <taxon>Dikarya</taxon>
        <taxon>Ascomycota</taxon>
        <taxon>Pezizomycotina</taxon>
        <taxon>Dothideomycetes</taxon>
        <taxon>Dothideomycetidae</taxon>
        <taxon>Mycosphaerellales</taxon>
        <taxon>Teratosphaeriaceae</taxon>
        <taxon>Baudoinia</taxon>
    </lineage>
</organism>
<dbReference type="AlphaFoldDB" id="M2MX91"/>
<gene>
    <name evidence="9" type="ORF">BAUCODRAFT_80706</name>
</gene>
<evidence type="ECO:0000256" key="7">
    <source>
        <dbReference type="ARBA" id="ARBA00025795"/>
    </source>
</evidence>
<comment type="cofactor">
    <cofactor evidence="1">
        <name>heme b</name>
        <dbReference type="ChEBI" id="CHEBI:60344"/>
    </cofactor>
</comment>
<dbReference type="OrthoDB" id="407298at2759"/>
<dbReference type="GO" id="GO:0004601">
    <property type="term" value="F:peroxidase activity"/>
    <property type="evidence" value="ECO:0007669"/>
    <property type="project" value="UniProtKB-KW"/>
</dbReference>
<dbReference type="OMA" id="WYKRNPS"/>
<dbReference type="InterPro" id="IPR000028">
    <property type="entry name" value="Chloroperoxidase"/>
</dbReference>
<evidence type="ECO:0000256" key="2">
    <source>
        <dbReference type="ARBA" id="ARBA00022559"/>
    </source>
</evidence>
<evidence type="ECO:0000313" key="9">
    <source>
        <dbReference type="EMBL" id="EMC90870.1"/>
    </source>
</evidence>
<dbReference type="EMBL" id="KB445566">
    <property type="protein sequence ID" value="EMC90870.1"/>
    <property type="molecule type" value="Genomic_DNA"/>
</dbReference>
<accession>M2MX91</accession>
<dbReference type="Gene3D" id="1.10.489.10">
    <property type="entry name" value="Chloroperoxidase-like"/>
    <property type="match status" value="1"/>
</dbReference>
<sequence>MKRQSSSPQGSGVGLLPLVPPPFDASAQLIDVSGKHAFTPPSASDARGQCPGLNALANHNYLPHNGVATIAQFVDATTKVFGMGVDLATFLSTYGAVLDGNGLSWSIKGGEHVGIGGSHGNYETDSSPLKSDLFQYGTNQKLVMSQFNKLYGMQPDASTANYNLDVLRTFRNDRFTESIEKNPLFVYGPFEGMAVSQAAFTFIYRFMANHSAEYPEGVLNKDVLKSFMSISGPENNLVWTPGYEQIPANWYRRSELDAYTIPYFETDILYFTESNPQLSLVGCNEGTVNSYQNIDAGTLSNGAYSAQDAAANPLCFALEFAQLELPGLTGLASTLLSPLLSALNSATSALKCKPIVSVNNSPLALCPGYSLYGGPTAPVAPGAIQS</sequence>
<name>M2MX91_BAUPA</name>
<evidence type="ECO:0000256" key="3">
    <source>
        <dbReference type="ARBA" id="ARBA00022617"/>
    </source>
</evidence>
<dbReference type="GeneID" id="19117374"/>
<evidence type="ECO:0000256" key="1">
    <source>
        <dbReference type="ARBA" id="ARBA00001970"/>
    </source>
</evidence>
<dbReference type="HOGENOM" id="CLU_029871_3_2_1"/>
<dbReference type="KEGG" id="bcom:BAUCODRAFT_80706"/>
<dbReference type="eggNOG" id="ENOG502S6CG">
    <property type="taxonomic scope" value="Eukaryota"/>
</dbReference>
<protein>
    <recommendedName>
        <fullName evidence="8">Heme haloperoxidase family profile domain-containing protein</fullName>
    </recommendedName>
</protein>